<reference evidence="3" key="1">
    <citation type="journal article" date="2015" name="Nature">
        <title>Complex archaea that bridge the gap between prokaryotes and eukaryotes.</title>
        <authorList>
            <person name="Spang A."/>
            <person name="Saw J.H."/>
            <person name="Jorgensen S.L."/>
            <person name="Zaremba-Niedzwiedzka K."/>
            <person name="Martijn J."/>
            <person name="Lind A.E."/>
            <person name="van Eijk R."/>
            <person name="Schleper C."/>
            <person name="Guy L."/>
            <person name="Ettema T.J."/>
        </authorList>
    </citation>
    <scope>NUCLEOTIDE SEQUENCE</scope>
</reference>
<dbReference type="GO" id="GO:0046872">
    <property type="term" value="F:metal ion binding"/>
    <property type="evidence" value="ECO:0007669"/>
    <property type="project" value="UniProtKB-KW"/>
</dbReference>
<comment type="caution">
    <text evidence="3">The sequence shown here is derived from an EMBL/GenBank/DDBJ whole genome shotgun (WGS) entry which is preliminary data.</text>
</comment>
<dbReference type="GO" id="GO:0004493">
    <property type="term" value="F:methylmalonyl-CoA epimerase activity"/>
    <property type="evidence" value="ECO:0007669"/>
    <property type="project" value="TreeGrafter"/>
</dbReference>
<evidence type="ECO:0000313" key="3">
    <source>
        <dbReference type="EMBL" id="KKN23159.1"/>
    </source>
</evidence>
<dbReference type="SUPFAM" id="SSF54593">
    <property type="entry name" value="Glyoxalase/Bleomycin resistance protein/Dihydroxybiphenyl dioxygenase"/>
    <property type="match status" value="1"/>
</dbReference>
<dbReference type="EMBL" id="LAZR01002998">
    <property type="protein sequence ID" value="KKN23159.1"/>
    <property type="molecule type" value="Genomic_DNA"/>
</dbReference>
<accession>A0A0F9NZ61</accession>
<protein>
    <recommendedName>
        <fullName evidence="2">VOC domain-containing protein</fullName>
    </recommendedName>
</protein>
<dbReference type="PANTHER" id="PTHR43048:SF3">
    <property type="entry name" value="METHYLMALONYL-COA EPIMERASE, MITOCHONDRIAL"/>
    <property type="match status" value="1"/>
</dbReference>
<evidence type="ECO:0000256" key="1">
    <source>
        <dbReference type="ARBA" id="ARBA00022723"/>
    </source>
</evidence>
<organism evidence="3">
    <name type="scientific">marine sediment metagenome</name>
    <dbReference type="NCBI Taxonomy" id="412755"/>
    <lineage>
        <taxon>unclassified sequences</taxon>
        <taxon>metagenomes</taxon>
        <taxon>ecological metagenomes</taxon>
    </lineage>
</organism>
<dbReference type="InterPro" id="IPR029068">
    <property type="entry name" value="Glyas_Bleomycin-R_OHBP_Dase"/>
</dbReference>
<gene>
    <name evidence="3" type="ORF">LCGC14_0907710</name>
</gene>
<keyword evidence="1" id="KW-0479">Metal-binding</keyword>
<dbReference type="InterPro" id="IPR037523">
    <property type="entry name" value="VOC_core"/>
</dbReference>
<dbReference type="Gene3D" id="3.10.180.10">
    <property type="entry name" value="2,3-Dihydroxybiphenyl 1,2-Dioxygenase, domain 1"/>
    <property type="match status" value="2"/>
</dbReference>
<dbReference type="InterPro" id="IPR051785">
    <property type="entry name" value="MMCE/EMCE_epimerase"/>
</dbReference>
<sequence>MYMTVNFSDLIHIEISVPNAEKAYQILHNVFGAEKVQEEFAGFLDGEYNKVIHVGLGDVVLQFIEPVAEGSSWDNQLKTKGSGVHNLTFGVGSAEDTTNEMEKLGGIKPLFTFDLEWGNMIPPQMLKPGVKKVFMMDSMEKLGFHLEFGDNPVKEGINIFPQTRYATGRDELIGSVSPMMHIELVTPDLDKTYDLLHQVFGSEKVEIEFANFLDNPASRIMHVNLSNVVLQYIQPMIKLESEFGSWYNLLEKNGAYVHNITFIVDDLDDVVEKFKKEGIEPLFTFPLQWEKLNENIKSKMKPVHMMNTLDQLGFHVEFGEIPSEDERKAFSDLLFIDLNQK</sequence>
<dbReference type="PANTHER" id="PTHR43048">
    <property type="entry name" value="METHYLMALONYL-COA EPIMERASE"/>
    <property type="match status" value="1"/>
</dbReference>
<dbReference type="PROSITE" id="PS51819">
    <property type="entry name" value="VOC"/>
    <property type="match status" value="1"/>
</dbReference>
<feature type="domain" description="VOC" evidence="2">
    <location>
        <begin position="9"/>
        <end position="151"/>
    </location>
</feature>
<dbReference type="GO" id="GO:0046491">
    <property type="term" value="P:L-methylmalonyl-CoA metabolic process"/>
    <property type="evidence" value="ECO:0007669"/>
    <property type="project" value="TreeGrafter"/>
</dbReference>
<proteinExistence type="predicted"/>
<dbReference type="AlphaFoldDB" id="A0A0F9NZ61"/>
<evidence type="ECO:0000259" key="2">
    <source>
        <dbReference type="PROSITE" id="PS51819"/>
    </source>
</evidence>
<name>A0A0F9NZ61_9ZZZZ</name>